<feature type="active site" description="Proton donor/acceptor" evidence="2">
    <location>
        <position position="82"/>
    </location>
</feature>
<dbReference type="SUPFAM" id="SSF53254">
    <property type="entry name" value="Phosphoglycerate mutase-like"/>
    <property type="match status" value="1"/>
</dbReference>
<accession>A0A0B3W7Y0</accession>
<dbReference type="GO" id="GO:0043456">
    <property type="term" value="P:regulation of pentose-phosphate shunt"/>
    <property type="evidence" value="ECO:0007669"/>
    <property type="project" value="TreeGrafter"/>
</dbReference>
<dbReference type="InterPro" id="IPR029033">
    <property type="entry name" value="His_PPase_superfam"/>
</dbReference>
<sequence>MKKTFYLMRHGQTLFNLRRKMQGHCDSPLTELGRKQAEVAGEYLKNIEIDHAYSSSLERCCDTLEIATNESIPYTRLKGLKEMNFGVFEGESEDLKPLDKKDYENFFVKYGGESLSQVKERMLKTCTEIMEKDDHNTVLAVSHGLASLCFLSNFEDTDEMMKKGIPNCTIFKYEYENKEFKLIEIIRHDFSEIEEALAY</sequence>
<protein>
    <submittedName>
        <fullName evidence="4">Phosphoglycerate mutase</fullName>
    </submittedName>
</protein>
<dbReference type="PANTHER" id="PTHR46517">
    <property type="entry name" value="FRUCTOSE-2,6-BISPHOSPHATASE TIGAR"/>
    <property type="match status" value="1"/>
</dbReference>
<dbReference type="InterPro" id="IPR051695">
    <property type="entry name" value="Phosphoglycerate_Mutase"/>
</dbReference>
<dbReference type="InterPro" id="IPR013078">
    <property type="entry name" value="His_Pase_superF_clade-1"/>
</dbReference>
<dbReference type="Gene3D" id="3.40.50.1240">
    <property type="entry name" value="Phosphoglycerate mutase-like"/>
    <property type="match status" value="1"/>
</dbReference>
<dbReference type="EMBL" id="JWHR01000031">
    <property type="protein sequence ID" value="KHS58512.1"/>
    <property type="molecule type" value="Genomic_DNA"/>
</dbReference>
<dbReference type="OrthoDB" id="9781415at2"/>
<dbReference type="STRING" id="1577792.QX51_02585"/>
<dbReference type="Pfam" id="PF00300">
    <property type="entry name" value="His_Phos_1"/>
    <property type="match status" value="1"/>
</dbReference>
<gene>
    <name evidence="4" type="ORF">QX51_02585</name>
</gene>
<evidence type="ECO:0000256" key="3">
    <source>
        <dbReference type="PIRSR" id="PIRSR613078-2"/>
    </source>
</evidence>
<feature type="binding site" evidence="3">
    <location>
        <position position="100"/>
    </location>
    <ligand>
        <name>substrate</name>
    </ligand>
</feature>
<evidence type="ECO:0000313" key="4">
    <source>
        <dbReference type="EMBL" id="KHS58512.1"/>
    </source>
</evidence>
<dbReference type="CDD" id="cd07067">
    <property type="entry name" value="HP_PGM_like"/>
    <property type="match status" value="1"/>
</dbReference>
<feature type="binding site" evidence="3">
    <location>
        <begin position="9"/>
        <end position="16"/>
    </location>
    <ligand>
        <name>substrate</name>
    </ligand>
</feature>
<dbReference type="SMART" id="SM00855">
    <property type="entry name" value="PGAM"/>
    <property type="match status" value="1"/>
</dbReference>
<dbReference type="RefSeq" id="WP_039678346.1">
    <property type="nucleotide sequence ID" value="NZ_JAWGXO010000010.1"/>
</dbReference>
<comment type="caution">
    <text evidence="4">The sequence shown here is derived from an EMBL/GenBank/DDBJ whole genome shotgun (WGS) entry which is preliminary data.</text>
</comment>
<feature type="active site" description="Tele-phosphohistidine intermediate" evidence="2">
    <location>
        <position position="10"/>
    </location>
</feature>
<dbReference type="GO" id="GO:0045820">
    <property type="term" value="P:negative regulation of glycolytic process"/>
    <property type="evidence" value="ECO:0007669"/>
    <property type="project" value="TreeGrafter"/>
</dbReference>
<dbReference type="GO" id="GO:0005829">
    <property type="term" value="C:cytosol"/>
    <property type="evidence" value="ECO:0007669"/>
    <property type="project" value="TreeGrafter"/>
</dbReference>
<name>A0A0B3W7Y0_9FIRM</name>
<evidence type="ECO:0000256" key="2">
    <source>
        <dbReference type="PIRSR" id="PIRSR613078-1"/>
    </source>
</evidence>
<keyword evidence="5" id="KW-1185">Reference proteome</keyword>
<dbReference type="AlphaFoldDB" id="A0A0B3W7Y0"/>
<evidence type="ECO:0000256" key="1">
    <source>
        <dbReference type="ARBA" id="ARBA00022801"/>
    </source>
</evidence>
<evidence type="ECO:0000313" key="5">
    <source>
        <dbReference type="Proteomes" id="UP000031189"/>
    </source>
</evidence>
<dbReference type="PIRSF" id="PIRSF000709">
    <property type="entry name" value="6PFK_2-Ptase"/>
    <property type="match status" value="1"/>
</dbReference>
<feature type="binding site" evidence="3">
    <location>
        <position position="59"/>
    </location>
    <ligand>
        <name>substrate</name>
    </ligand>
</feature>
<dbReference type="PROSITE" id="PS00175">
    <property type="entry name" value="PG_MUTASE"/>
    <property type="match status" value="1"/>
</dbReference>
<dbReference type="Proteomes" id="UP000031189">
    <property type="component" value="Unassembled WGS sequence"/>
</dbReference>
<proteinExistence type="predicted"/>
<dbReference type="GO" id="GO:0004331">
    <property type="term" value="F:fructose-2,6-bisphosphate 2-phosphatase activity"/>
    <property type="evidence" value="ECO:0007669"/>
    <property type="project" value="TreeGrafter"/>
</dbReference>
<reference evidence="4 5" key="1">
    <citation type="submission" date="2014-12" db="EMBL/GenBank/DDBJ databases">
        <title>Draft genome sequence of Terrisporobacter sp. 08-306576, isolated from the blood culture of a bacteremia patient.</title>
        <authorList>
            <person name="Lund L.C."/>
            <person name="Sydenham T.V."/>
            <person name="Hogh S.V."/>
            <person name="Skov M.N."/>
            <person name="Kemp M."/>
            <person name="Justesen U.S."/>
        </authorList>
    </citation>
    <scope>NUCLEOTIDE SEQUENCE [LARGE SCALE GENOMIC DNA]</scope>
    <source>
        <strain evidence="4 5">08-306576</strain>
    </source>
</reference>
<organism evidence="4 5">
    <name type="scientific">Terrisporobacter othiniensis</name>
    <dbReference type="NCBI Taxonomy" id="1577792"/>
    <lineage>
        <taxon>Bacteria</taxon>
        <taxon>Bacillati</taxon>
        <taxon>Bacillota</taxon>
        <taxon>Clostridia</taxon>
        <taxon>Peptostreptococcales</taxon>
        <taxon>Peptostreptococcaceae</taxon>
        <taxon>Terrisporobacter</taxon>
    </lineage>
</organism>
<keyword evidence="1" id="KW-0378">Hydrolase</keyword>
<dbReference type="InterPro" id="IPR001345">
    <property type="entry name" value="PG/BPGM_mutase_AS"/>
</dbReference>
<dbReference type="PANTHER" id="PTHR46517:SF1">
    <property type="entry name" value="FRUCTOSE-2,6-BISPHOSPHATASE TIGAR"/>
    <property type="match status" value="1"/>
</dbReference>